<keyword evidence="2 5" id="KW-0812">Transmembrane</keyword>
<evidence type="ECO:0000256" key="4">
    <source>
        <dbReference type="ARBA" id="ARBA00023136"/>
    </source>
</evidence>
<proteinExistence type="predicted"/>
<feature type="transmembrane region" description="Helical" evidence="5">
    <location>
        <begin position="138"/>
        <end position="160"/>
    </location>
</feature>
<feature type="transmembrane region" description="Helical" evidence="5">
    <location>
        <begin position="74"/>
        <end position="93"/>
    </location>
</feature>
<evidence type="ECO:0000256" key="3">
    <source>
        <dbReference type="ARBA" id="ARBA00022989"/>
    </source>
</evidence>
<comment type="subcellular location">
    <subcellularLocation>
        <location evidence="1">Membrane</location>
        <topology evidence="1">Multi-pass membrane protein</topology>
    </subcellularLocation>
</comment>
<protein>
    <recommendedName>
        <fullName evidence="8">Inhibitor of apoptosis-promoting Bax1</fullName>
    </recommendedName>
</protein>
<organism evidence="6 7">
    <name type="scientific">Mesomycoplasma ovipneumoniae 14811</name>
    <dbReference type="NCBI Taxonomy" id="1188239"/>
    <lineage>
        <taxon>Bacteria</taxon>
        <taxon>Bacillati</taxon>
        <taxon>Mycoplasmatota</taxon>
        <taxon>Mycoplasmoidales</taxon>
        <taxon>Metamycoplasmataceae</taxon>
        <taxon>Mesomycoplasma</taxon>
    </lineage>
</organism>
<feature type="transmembrane region" description="Helical" evidence="5">
    <location>
        <begin position="166"/>
        <end position="188"/>
    </location>
</feature>
<dbReference type="NCBIfam" id="NF045951">
    <property type="entry name" value="MAG0110_fam"/>
    <property type="match status" value="1"/>
</dbReference>
<evidence type="ECO:0000256" key="5">
    <source>
        <dbReference type="SAM" id="Phobius"/>
    </source>
</evidence>
<dbReference type="STRING" id="1188239.MOVI_4690"/>
<dbReference type="GO" id="GO:0016020">
    <property type="term" value="C:membrane"/>
    <property type="evidence" value="ECO:0007669"/>
    <property type="project" value="UniProtKB-SubCell"/>
</dbReference>
<keyword evidence="3 5" id="KW-1133">Transmembrane helix</keyword>
<dbReference type="AlphaFoldDB" id="A0A014KVI6"/>
<gene>
    <name evidence="6" type="ORF">MOVI_4690</name>
</gene>
<dbReference type="InterPro" id="IPR006214">
    <property type="entry name" value="Bax_inhibitor_1-related"/>
</dbReference>
<sequence>MHNRIIFDRKDWRAYSRADEATKKLTNKLLSFSIMWLGVAILLVGLITFAILSIDSLFAIYLRIVRPITSRTTGILLFLVLLLGVNFGLSYYIGKSALADNPPTFVLVLLFFVFVIANSIILPLIFANELVLGNGNYIMIAIGGAGGIMGLIGILGYFQVINFGKLLPLILIGFVIEIILFIVSLYVFSTFLETLYSLIAITVTLGAIGYEFWSIRNQSSVILANYNSEREIKRVFLRLSIWNALGLYISFLRLVVNILRLLSRR</sequence>
<comment type="caution">
    <text evidence="6">The sequence shown here is derived from an EMBL/GenBank/DDBJ whole genome shotgun (WGS) entry which is preliminary data.</text>
</comment>
<dbReference type="Pfam" id="PF01027">
    <property type="entry name" value="Bax1-I"/>
    <property type="match status" value="1"/>
</dbReference>
<feature type="transmembrane region" description="Helical" evidence="5">
    <location>
        <begin position="195"/>
        <end position="215"/>
    </location>
</feature>
<dbReference type="RefSeq" id="WP_044284301.1">
    <property type="nucleotide sequence ID" value="NZ_JFAD01000026.1"/>
</dbReference>
<feature type="transmembrane region" description="Helical" evidence="5">
    <location>
        <begin position="34"/>
        <end position="62"/>
    </location>
</feature>
<feature type="transmembrane region" description="Helical" evidence="5">
    <location>
        <begin position="235"/>
        <end position="256"/>
    </location>
</feature>
<evidence type="ECO:0000256" key="2">
    <source>
        <dbReference type="ARBA" id="ARBA00022692"/>
    </source>
</evidence>
<accession>A0A014KVI6</accession>
<reference evidence="6 7" key="1">
    <citation type="submission" date="2014-03" db="EMBL/GenBank/DDBJ databases">
        <title>Genome sequence of Mycoplasma ovipneumoniae strain 14811.</title>
        <authorList>
            <person name="Sirand-Pugnet P."/>
            <person name="Breton M."/>
            <person name="Dordet-Frisoni E."/>
            <person name="Baranowski E."/>
            <person name="Barre A."/>
            <person name="Couture C."/>
            <person name="Dupuy V."/>
            <person name="Gaurivaud P."/>
            <person name="Jacob D."/>
            <person name="Lemaitre C."/>
            <person name="Manso-Silvan L."/>
            <person name="Nikolski M."/>
            <person name="Nouvel L.-X."/>
            <person name="Poumarat F."/>
            <person name="Tardy F."/>
            <person name="Thebault P."/>
            <person name="Theil S."/>
            <person name="Citti C."/>
            <person name="Thiaucourt F."/>
            <person name="Blanchard A."/>
        </authorList>
    </citation>
    <scope>NUCLEOTIDE SEQUENCE [LARGE SCALE GENOMIC DNA]</scope>
    <source>
        <strain evidence="6 7">14811</strain>
    </source>
</reference>
<feature type="transmembrane region" description="Helical" evidence="5">
    <location>
        <begin position="105"/>
        <end position="126"/>
    </location>
</feature>
<evidence type="ECO:0008006" key="8">
    <source>
        <dbReference type="Google" id="ProtNLM"/>
    </source>
</evidence>
<evidence type="ECO:0000313" key="6">
    <source>
        <dbReference type="EMBL" id="EXU61011.1"/>
    </source>
</evidence>
<dbReference type="eggNOG" id="COG0670">
    <property type="taxonomic scope" value="Bacteria"/>
</dbReference>
<evidence type="ECO:0000313" key="7">
    <source>
        <dbReference type="Proteomes" id="UP000020977"/>
    </source>
</evidence>
<evidence type="ECO:0000256" key="1">
    <source>
        <dbReference type="ARBA" id="ARBA00004141"/>
    </source>
</evidence>
<dbReference type="Proteomes" id="UP000020977">
    <property type="component" value="Unassembled WGS sequence"/>
</dbReference>
<dbReference type="EMBL" id="JFAD01000026">
    <property type="protein sequence ID" value="EXU61011.1"/>
    <property type="molecule type" value="Genomic_DNA"/>
</dbReference>
<name>A0A014KVI6_9BACT</name>
<keyword evidence="4 5" id="KW-0472">Membrane</keyword>